<feature type="non-terminal residue" evidence="4">
    <location>
        <position position="277"/>
    </location>
</feature>
<dbReference type="InterPro" id="IPR020841">
    <property type="entry name" value="PKS_Beta-ketoAc_synthase_dom"/>
</dbReference>
<evidence type="ECO:0000256" key="1">
    <source>
        <dbReference type="ARBA" id="ARBA00022450"/>
    </source>
</evidence>
<dbReference type="Pfam" id="PF02801">
    <property type="entry name" value="Ketoacyl-synt_C"/>
    <property type="match status" value="1"/>
</dbReference>
<dbReference type="GO" id="GO:0004312">
    <property type="term" value="F:fatty acid synthase activity"/>
    <property type="evidence" value="ECO:0007669"/>
    <property type="project" value="TreeGrafter"/>
</dbReference>
<gene>
    <name evidence="4" type="ORF">S01H1_29300</name>
</gene>
<evidence type="ECO:0000256" key="2">
    <source>
        <dbReference type="ARBA" id="ARBA00022553"/>
    </source>
</evidence>
<dbReference type="GO" id="GO:0071770">
    <property type="term" value="P:DIM/DIP cell wall layer assembly"/>
    <property type="evidence" value="ECO:0007669"/>
    <property type="project" value="TreeGrafter"/>
</dbReference>
<accession>X0TLX9</accession>
<evidence type="ECO:0000313" key="4">
    <source>
        <dbReference type="EMBL" id="GAF89142.1"/>
    </source>
</evidence>
<proteinExistence type="predicted"/>
<dbReference type="GO" id="GO:0005737">
    <property type="term" value="C:cytoplasm"/>
    <property type="evidence" value="ECO:0007669"/>
    <property type="project" value="TreeGrafter"/>
</dbReference>
<evidence type="ECO:0000259" key="3">
    <source>
        <dbReference type="PROSITE" id="PS52004"/>
    </source>
</evidence>
<dbReference type="InterPro" id="IPR014031">
    <property type="entry name" value="Ketoacyl_synth_C"/>
</dbReference>
<dbReference type="AlphaFoldDB" id="X0TLX9"/>
<dbReference type="EMBL" id="BARS01017958">
    <property type="protein sequence ID" value="GAF89142.1"/>
    <property type="molecule type" value="Genomic_DNA"/>
</dbReference>
<dbReference type="GO" id="GO:0005886">
    <property type="term" value="C:plasma membrane"/>
    <property type="evidence" value="ECO:0007669"/>
    <property type="project" value="TreeGrafter"/>
</dbReference>
<dbReference type="CDD" id="cd00833">
    <property type="entry name" value="PKS"/>
    <property type="match status" value="1"/>
</dbReference>
<keyword evidence="1" id="KW-0596">Phosphopantetheine</keyword>
<dbReference type="InterPro" id="IPR050091">
    <property type="entry name" value="PKS_NRPS_Biosynth_Enz"/>
</dbReference>
<organism evidence="4">
    <name type="scientific">marine sediment metagenome</name>
    <dbReference type="NCBI Taxonomy" id="412755"/>
    <lineage>
        <taxon>unclassified sequences</taxon>
        <taxon>metagenomes</taxon>
        <taxon>ecological metagenomes</taxon>
    </lineage>
</organism>
<dbReference type="InterPro" id="IPR016039">
    <property type="entry name" value="Thiolase-like"/>
</dbReference>
<comment type="caution">
    <text evidence="4">The sequence shown here is derived from an EMBL/GenBank/DDBJ whole genome shotgun (WGS) entry which is preliminary data.</text>
</comment>
<feature type="domain" description="Ketosynthase family 3 (KS3)" evidence="3">
    <location>
        <begin position="1"/>
        <end position="179"/>
    </location>
</feature>
<dbReference type="SUPFAM" id="SSF53901">
    <property type="entry name" value="Thiolase-like"/>
    <property type="match status" value="1"/>
</dbReference>
<protein>
    <recommendedName>
        <fullName evidence="3">Ketosynthase family 3 (KS3) domain-containing protein</fullName>
    </recommendedName>
</protein>
<dbReference type="SMART" id="SM00825">
    <property type="entry name" value="PKS_KS"/>
    <property type="match status" value="1"/>
</dbReference>
<sequence>DDALRDKDNIYALIQGIGLSNDMRGNLLAPDSEGQVRAMRSAYADAGWSPQDIDLIECHGTGTLVGDAIELQSLRSLWDEPGWSPGQCAIGSIKSMIGHLLTGAGAAGMIKILLALKHKILPPSINFNRAPVKSPLHNSPFRVQTQAEQWIRKDIDTPLRAAVSAFGFGGINSHLLFEEWDHEIENCRVKIADCQSSIFNSQSSILNRQSSIKKLPVAIIGMASVLGSLKSLKELQETIFRGESIITKRPGNRWNGCDVIADSLLDGRAAWGGFMDE</sequence>
<name>X0TLX9_9ZZZZ</name>
<dbReference type="Gene3D" id="3.40.47.10">
    <property type="match status" value="1"/>
</dbReference>
<dbReference type="PANTHER" id="PTHR43775:SF37">
    <property type="entry name" value="SI:DKEY-61P9.11"/>
    <property type="match status" value="1"/>
</dbReference>
<keyword evidence="2" id="KW-0597">Phosphoprotein</keyword>
<dbReference type="PANTHER" id="PTHR43775">
    <property type="entry name" value="FATTY ACID SYNTHASE"/>
    <property type="match status" value="1"/>
</dbReference>
<feature type="non-terminal residue" evidence="4">
    <location>
        <position position="1"/>
    </location>
</feature>
<dbReference type="GO" id="GO:0006633">
    <property type="term" value="P:fatty acid biosynthetic process"/>
    <property type="evidence" value="ECO:0007669"/>
    <property type="project" value="TreeGrafter"/>
</dbReference>
<dbReference type="PROSITE" id="PS52004">
    <property type="entry name" value="KS3_2"/>
    <property type="match status" value="1"/>
</dbReference>
<reference evidence="4" key="1">
    <citation type="journal article" date="2014" name="Front. Microbiol.">
        <title>High frequency of phylogenetically diverse reductive dehalogenase-homologous genes in deep subseafloor sedimentary metagenomes.</title>
        <authorList>
            <person name="Kawai M."/>
            <person name="Futagami T."/>
            <person name="Toyoda A."/>
            <person name="Takaki Y."/>
            <person name="Nishi S."/>
            <person name="Hori S."/>
            <person name="Arai W."/>
            <person name="Tsubouchi T."/>
            <person name="Morono Y."/>
            <person name="Uchiyama I."/>
            <person name="Ito T."/>
            <person name="Fujiyama A."/>
            <person name="Inagaki F."/>
            <person name="Takami H."/>
        </authorList>
    </citation>
    <scope>NUCLEOTIDE SEQUENCE</scope>
    <source>
        <strain evidence="4">Expedition CK06-06</strain>
    </source>
</reference>